<dbReference type="PANTHER" id="PTHR43652">
    <property type="entry name" value="BASIC AMINO ACID ANTIPORTER YFCC-RELATED"/>
    <property type="match status" value="1"/>
</dbReference>
<feature type="transmembrane region" description="Helical" evidence="6">
    <location>
        <begin position="147"/>
        <end position="173"/>
    </location>
</feature>
<evidence type="ECO:0000256" key="5">
    <source>
        <dbReference type="ARBA" id="ARBA00023136"/>
    </source>
</evidence>
<feature type="transmembrane region" description="Helical" evidence="6">
    <location>
        <begin position="82"/>
        <end position="100"/>
    </location>
</feature>
<keyword evidence="2" id="KW-1003">Cell membrane</keyword>
<feature type="transmembrane region" description="Helical" evidence="6">
    <location>
        <begin position="7"/>
        <end position="26"/>
    </location>
</feature>
<feature type="transmembrane region" description="Helical" evidence="6">
    <location>
        <begin position="271"/>
        <end position="289"/>
    </location>
</feature>
<dbReference type="OrthoDB" id="255482at2"/>
<gene>
    <name evidence="7" type="ORF">CP520_03270</name>
</gene>
<accession>A0A291ISX4</accession>
<dbReference type="KEGG" id="mlac:CP520_03270"/>
<dbReference type="EMBL" id="CP023668">
    <property type="protein sequence ID" value="ATG97834.1"/>
    <property type="molecule type" value="Genomic_DNA"/>
</dbReference>
<evidence type="ECO:0000256" key="3">
    <source>
        <dbReference type="ARBA" id="ARBA00022692"/>
    </source>
</evidence>
<feature type="transmembrane region" description="Helical" evidence="6">
    <location>
        <begin position="357"/>
        <end position="377"/>
    </location>
</feature>
<feature type="transmembrane region" description="Helical" evidence="6">
    <location>
        <begin position="389"/>
        <end position="410"/>
    </location>
</feature>
<protein>
    <submittedName>
        <fullName evidence="7">C4-dicarboxylate ABC transporter</fullName>
    </submittedName>
</protein>
<evidence type="ECO:0000256" key="2">
    <source>
        <dbReference type="ARBA" id="ARBA00022475"/>
    </source>
</evidence>
<dbReference type="AlphaFoldDB" id="A0A291ISX4"/>
<proteinExistence type="predicted"/>
<feature type="transmembrane region" description="Helical" evidence="6">
    <location>
        <begin position="121"/>
        <end position="141"/>
    </location>
</feature>
<feature type="transmembrane region" description="Helical" evidence="6">
    <location>
        <begin position="493"/>
        <end position="514"/>
    </location>
</feature>
<keyword evidence="3 6" id="KW-0812">Transmembrane</keyword>
<dbReference type="GO" id="GO:0005886">
    <property type="term" value="C:plasma membrane"/>
    <property type="evidence" value="ECO:0007669"/>
    <property type="project" value="UniProtKB-SubCell"/>
</dbReference>
<feature type="transmembrane region" description="Helical" evidence="6">
    <location>
        <begin position="209"/>
        <end position="232"/>
    </location>
</feature>
<evidence type="ECO:0000313" key="7">
    <source>
        <dbReference type="EMBL" id="ATG97834.1"/>
    </source>
</evidence>
<evidence type="ECO:0000256" key="4">
    <source>
        <dbReference type="ARBA" id="ARBA00022989"/>
    </source>
</evidence>
<dbReference type="PANTHER" id="PTHR43652:SF6">
    <property type="entry name" value="ARGININE REPRESSOR"/>
    <property type="match status" value="1"/>
</dbReference>
<evidence type="ECO:0000256" key="1">
    <source>
        <dbReference type="ARBA" id="ARBA00004651"/>
    </source>
</evidence>
<feature type="transmembrane region" description="Helical" evidence="6">
    <location>
        <begin position="455"/>
        <end position="481"/>
    </location>
</feature>
<comment type="subcellular location">
    <subcellularLocation>
        <location evidence="1">Cell membrane</location>
        <topology evidence="1">Multi-pass membrane protein</topology>
    </subcellularLocation>
</comment>
<organism evidence="7 8">
    <name type="scientific">Mesoplasma lactucae ATCC 49193</name>
    <dbReference type="NCBI Taxonomy" id="81460"/>
    <lineage>
        <taxon>Bacteria</taxon>
        <taxon>Bacillati</taxon>
        <taxon>Mycoplasmatota</taxon>
        <taxon>Mollicutes</taxon>
        <taxon>Entomoplasmatales</taxon>
        <taxon>Entomoplasmataceae</taxon>
        <taxon>Mesoplasma</taxon>
    </lineage>
</organism>
<dbReference type="InterPro" id="IPR051679">
    <property type="entry name" value="DASS-Related_Transporters"/>
</dbReference>
<dbReference type="Pfam" id="PF03606">
    <property type="entry name" value="DcuC"/>
    <property type="match status" value="1"/>
</dbReference>
<feature type="transmembrane region" description="Helical" evidence="6">
    <location>
        <begin position="324"/>
        <end position="345"/>
    </location>
</feature>
<dbReference type="RefSeq" id="WP_096863139.1">
    <property type="nucleotide sequence ID" value="NZ_CP023668.1"/>
</dbReference>
<dbReference type="InterPro" id="IPR018385">
    <property type="entry name" value="C4_dicarb_anaerob_car-like"/>
</dbReference>
<feature type="transmembrane region" description="Helical" evidence="6">
    <location>
        <begin position="415"/>
        <end position="435"/>
    </location>
</feature>
<evidence type="ECO:0000313" key="8">
    <source>
        <dbReference type="Proteomes" id="UP000232227"/>
    </source>
</evidence>
<dbReference type="Proteomes" id="UP000232227">
    <property type="component" value="Chromosome"/>
</dbReference>
<name>A0A291ISX4_9MOLU</name>
<evidence type="ECO:0000256" key="6">
    <source>
        <dbReference type="SAM" id="Phobius"/>
    </source>
</evidence>
<keyword evidence="5 6" id="KW-0472">Membrane</keyword>
<reference evidence="7 8" key="1">
    <citation type="submission" date="2017-09" db="EMBL/GenBank/DDBJ databases">
        <title>SPAdes assembly of the Mesoplasma lactucae genome.</title>
        <authorList>
            <person name="Knight T.F."/>
            <person name="Rubinstein R."/>
            <person name="Citino T."/>
        </authorList>
    </citation>
    <scope>NUCLEOTIDE SEQUENCE [LARGE SCALE GENOMIC DNA]</scope>
    <source>
        <strain evidence="7 8">831-C4</strain>
    </source>
</reference>
<keyword evidence="8" id="KW-1185">Reference proteome</keyword>
<sequence length="519" mass="55838">MLSAFSIIFIVIALLVLVTWILHWAGVTADLPKREVNEKGQPLFDPLTGQPLFVPGVYESVPIQPMGILDIFFSVFKGFENQAGIIIFLLSIGAFVLIVVNSKSLDGFAQLITRKLKGNEIWAIVPLMLFFSICGTVEGFAEETLGFYMICIPLMLMAGFDVFTGLLVILLGAGSGVLASTVNPFVITTAISGLNQGAGYQFISVGDGLVWRLVCWIIMLSASICAVMLYAWRIKKNPQKSVTFDTYEADKTYFLNETEEQIDLNWRRKTTLVIFLLTFIIMIIYLISWDSILNTHAFENAGEEVNKKAPYLTALIPGFGQGELIYVAAFFLIASIILGFVNGLGEEGFIKQYMDGAADILSVCLIIGTAAGVGVILRESHMQELFVKGLAGSVGGINPIGRIIVLYLLFIPLSFVIPSSSGFATAVFPLLAGTVSVDPNAAVLQADAVAGSGSILAFSFGSGFLNLFSPTSGVVMGALGIARINYGKFLKGIWPFLLMYFVLSLALLAIGGAIGGSIA</sequence>
<keyword evidence="4 6" id="KW-1133">Transmembrane helix</keyword>